<dbReference type="GO" id="GO:0008270">
    <property type="term" value="F:zinc ion binding"/>
    <property type="evidence" value="ECO:0007669"/>
    <property type="project" value="UniProtKB-KW"/>
</dbReference>
<evidence type="ECO:0000256" key="5">
    <source>
        <dbReference type="ARBA" id="ARBA00022679"/>
    </source>
</evidence>
<keyword evidence="13" id="KW-0175">Coiled coil</keyword>
<evidence type="ECO:0000259" key="15">
    <source>
        <dbReference type="PROSITE" id="PS50081"/>
    </source>
</evidence>
<dbReference type="PROSITE" id="PS00107">
    <property type="entry name" value="PROTEIN_KINASE_ATP"/>
    <property type="match status" value="1"/>
</dbReference>
<dbReference type="InterPro" id="IPR002219">
    <property type="entry name" value="PKC_DAG/PE"/>
</dbReference>
<dbReference type="InterPro" id="IPR008271">
    <property type="entry name" value="Ser/Thr_kinase_AS"/>
</dbReference>
<evidence type="ECO:0000313" key="17">
    <source>
        <dbReference type="EMBL" id="TBU10440.1"/>
    </source>
</evidence>
<evidence type="ECO:0000256" key="7">
    <source>
        <dbReference type="ARBA" id="ARBA00022741"/>
    </source>
</evidence>
<keyword evidence="4" id="KW-0597">Phosphoprotein</keyword>
<dbReference type="SUPFAM" id="SSF57889">
    <property type="entry name" value="Cysteine-rich domain"/>
    <property type="match status" value="2"/>
</dbReference>
<dbReference type="AlphaFoldDB" id="A0A4Q9LSE6"/>
<keyword evidence="6" id="KW-0479">Metal-binding</keyword>
<protein>
    <recommendedName>
        <fullName evidence="2">protein kinase C</fullName>
        <ecNumber evidence="2">2.7.11.13</ecNumber>
    </recommendedName>
</protein>
<evidence type="ECO:0000256" key="4">
    <source>
        <dbReference type="ARBA" id="ARBA00022553"/>
    </source>
</evidence>
<dbReference type="PROSITE" id="PS00108">
    <property type="entry name" value="PROTEIN_KINASE_ST"/>
    <property type="match status" value="1"/>
</dbReference>
<evidence type="ECO:0000313" key="18">
    <source>
        <dbReference type="Proteomes" id="UP000292282"/>
    </source>
</evidence>
<dbReference type="SMART" id="SM00220">
    <property type="entry name" value="S_TKc"/>
    <property type="match status" value="1"/>
</dbReference>
<dbReference type="InterPro" id="IPR046349">
    <property type="entry name" value="C1-like_sf"/>
</dbReference>
<evidence type="ECO:0000256" key="13">
    <source>
        <dbReference type="SAM" id="Coils"/>
    </source>
</evidence>
<feature type="coiled-coil region" evidence="13">
    <location>
        <begin position="37"/>
        <end position="92"/>
    </location>
</feature>
<feature type="domain" description="Protein kinase" evidence="14">
    <location>
        <begin position="404"/>
        <end position="663"/>
    </location>
</feature>
<evidence type="ECO:0000256" key="1">
    <source>
        <dbReference type="ARBA" id="ARBA00005490"/>
    </source>
</evidence>
<feature type="domain" description="Phorbol-ester/DAG-type" evidence="15">
    <location>
        <begin position="256"/>
        <end position="305"/>
    </location>
</feature>
<accession>A0A4Q9LSE6</accession>
<dbReference type="SMART" id="SM00133">
    <property type="entry name" value="S_TK_X"/>
    <property type="match status" value="1"/>
</dbReference>
<keyword evidence="5" id="KW-0808">Transferase</keyword>
<keyword evidence="10" id="KW-0862">Zinc</keyword>
<evidence type="ECO:0000256" key="10">
    <source>
        <dbReference type="ARBA" id="ARBA00022833"/>
    </source>
</evidence>
<keyword evidence="9 17" id="KW-0418">Kinase</keyword>
<feature type="domain" description="Phorbol-ester/DAG-type" evidence="15">
    <location>
        <begin position="323"/>
        <end position="372"/>
    </location>
</feature>
<keyword evidence="8" id="KW-0863">Zinc-finger</keyword>
<dbReference type="InterPro" id="IPR011009">
    <property type="entry name" value="Kinase-like_dom_sf"/>
</dbReference>
<feature type="domain" description="AGC-kinase C-terminal" evidence="16">
    <location>
        <begin position="664"/>
        <end position="718"/>
    </location>
</feature>
<evidence type="ECO:0000259" key="16">
    <source>
        <dbReference type="PROSITE" id="PS51285"/>
    </source>
</evidence>
<keyword evidence="11 12" id="KW-0067">ATP-binding</keyword>
<dbReference type="CDD" id="cd00029">
    <property type="entry name" value="C1"/>
    <property type="match status" value="1"/>
</dbReference>
<dbReference type="SUPFAM" id="SSF56112">
    <property type="entry name" value="Protein kinase-like (PK-like)"/>
    <property type="match status" value="1"/>
</dbReference>
<evidence type="ECO:0000256" key="9">
    <source>
        <dbReference type="ARBA" id="ARBA00022777"/>
    </source>
</evidence>
<reference evidence="17 18" key="1">
    <citation type="submission" date="2017-12" db="EMBL/GenBank/DDBJ databases">
        <authorList>
            <person name="Pombert J.-F."/>
            <person name="Haag K.L."/>
            <person name="Ebert D."/>
        </authorList>
    </citation>
    <scope>NUCLEOTIDE SEQUENCE [LARGE SCALE GENOMIC DNA]</scope>
    <source>
        <strain evidence="17">IL-G-3</strain>
    </source>
</reference>
<dbReference type="InterPro" id="IPR017441">
    <property type="entry name" value="Protein_kinase_ATP_BS"/>
</dbReference>
<dbReference type="PANTHER" id="PTHR24351">
    <property type="entry name" value="RIBOSOMAL PROTEIN S6 KINASE"/>
    <property type="match status" value="1"/>
</dbReference>
<name>A0A4Q9LSE6_9MICR</name>
<dbReference type="EMBL" id="PITK01001757">
    <property type="protein sequence ID" value="TBU10440.1"/>
    <property type="molecule type" value="Genomic_DNA"/>
</dbReference>
<comment type="similarity">
    <text evidence="1">Belongs to the protein kinase superfamily. AGC Ser/Thr protein kinase family. PKC subfamily.</text>
</comment>
<dbReference type="Gene3D" id="3.30.200.20">
    <property type="entry name" value="Phosphorylase Kinase, domain 1"/>
    <property type="match status" value="1"/>
</dbReference>
<dbReference type="PROSITE" id="PS51285">
    <property type="entry name" value="AGC_KINASE_CTER"/>
    <property type="match status" value="1"/>
</dbReference>
<evidence type="ECO:0000256" key="6">
    <source>
        <dbReference type="ARBA" id="ARBA00022723"/>
    </source>
</evidence>
<dbReference type="GO" id="GO:0004697">
    <property type="term" value="F:diacylglycerol-dependent serine/threonine kinase activity"/>
    <property type="evidence" value="ECO:0007669"/>
    <property type="project" value="UniProtKB-EC"/>
</dbReference>
<dbReference type="VEuPathDB" id="MicrosporidiaDB:CWI38_1757p0010"/>
<comment type="caution">
    <text evidence="17">The sequence shown here is derived from an EMBL/GenBank/DDBJ whole genome shotgun (WGS) entry which is preliminary data.</text>
</comment>
<gene>
    <name evidence="17" type="ORF">CWI38_1757p0010</name>
</gene>
<dbReference type="Pfam" id="PF00069">
    <property type="entry name" value="Pkinase"/>
    <property type="match status" value="1"/>
</dbReference>
<dbReference type="GO" id="GO:0005524">
    <property type="term" value="F:ATP binding"/>
    <property type="evidence" value="ECO:0007669"/>
    <property type="project" value="UniProtKB-UniRule"/>
</dbReference>
<dbReference type="FunFam" id="1.10.510.10:FF:000210">
    <property type="entry name" value="Non-specific serine/threonine protein kinase"/>
    <property type="match status" value="1"/>
</dbReference>
<evidence type="ECO:0000256" key="2">
    <source>
        <dbReference type="ARBA" id="ARBA00012429"/>
    </source>
</evidence>
<dbReference type="STRING" id="1176355.A0A4Q9LSE6"/>
<evidence type="ECO:0000259" key="14">
    <source>
        <dbReference type="PROSITE" id="PS50011"/>
    </source>
</evidence>
<dbReference type="Gene3D" id="3.30.60.20">
    <property type="match status" value="2"/>
</dbReference>
<organism evidence="17 18">
    <name type="scientific">Hamiltosporidium tvaerminnensis</name>
    <dbReference type="NCBI Taxonomy" id="1176355"/>
    <lineage>
        <taxon>Eukaryota</taxon>
        <taxon>Fungi</taxon>
        <taxon>Fungi incertae sedis</taxon>
        <taxon>Microsporidia</taxon>
        <taxon>Dubosqiidae</taxon>
        <taxon>Hamiltosporidium</taxon>
    </lineage>
</organism>
<evidence type="ECO:0000256" key="8">
    <source>
        <dbReference type="ARBA" id="ARBA00022771"/>
    </source>
</evidence>
<dbReference type="PROSITE" id="PS50011">
    <property type="entry name" value="PROTEIN_KINASE_DOM"/>
    <property type="match status" value="1"/>
</dbReference>
<dbReference type="Proteomes" id="UP000292282">
    <property type="component" value="Unassembled WGS sequence"/>
</dbReference>
<dbReference type="InterPro" id="IPR000961">
    <property type="entry name" value="AGC-kinase_C"/>
</dbReference>
<keyword evidence="7 12" id="KW-0547">Nucleotide-binding</keyword>
<dbReference type="PROSITE" id="PS50081">
    <property type="entry name" value="ZF_DAG_PE_2"/>
    <property type="match status" value="2"/>
</dbReference>
<keyword evidence="3" id="KW-0723">Serine/threonine-protein kinase</keyword>
<dbReference type="InterPro" id="IPR000719">
    <property type="entry name" value="Prot_kinase_dom"/>
</dbReference>
<proteinExistence type="inferred from homology"/>
<dbReference type="OrthoDB" id="63267at2759"/>
<dbReference type="Gene3D" id="1.10.510.10">
    <property type="entry name" value="Transferase(Phosphotransferase) domain 1"/>
    <property type="match status" value="1"/>
</dbReference>
<dbReference type="PROSITE" id="PS00479">
    <property type="entry name" value="ZF_DAG_PE_1"/>
    <property type="match status" value="1"/>
</dbReference>
<evidence type="ECO:0000256" key="11">
    <source>
        <dbReference type="ARBA" id="ARBA00022840"/>
    </source>
</evidence>
<dbReference type="EC" id="2.7.11.13" evidence="2"/>
<keyword evidence="18" id="KW-1185">Reference proteome</keyword>
<sequence>MIVINMQILCGIMSNTPDEKMLEALKSLSSKLSGLQKESALYKIKNLERRIEEKKKGLSEEKDKNIYASCDRKNIEAKINKEKNIVRAFEKLISVDGSLVEDLTAKIQTSEKKIFFLKKHLDKAPDIDEQRQKFSKTTGNVKLKPVSIECDPLYEAKMLDFYIDNELKASANINSNDEIIINLENNIEFEIVLVGKDNVFLGMVFFACERLVIHGKDEDVTFKFEEDAELKVKLSFERETKLIRKNAEIVCVYKDGHALENYYNIAPFYCCVCNNIASLFFESYRCYKCKFTCHKKCANYILFKCPCAKSIETEKHTIRYDIPHILQKQSQLGLNWCNHCGNRISSSESAFKCTKCNQHFHESCSLFVFKSCGMEYDLRIKMADFKPPVSEVQEKDSKIEISDFLLIKVLGRGSFGKVMLAKYKPESSIIALKILKKESIVNANDLVYLELERKILKLVSLPPHPFLMKMEYCFQDSKNIYFGTEFLAGGDLFHLVSKGKFSYQQIKLYACEILLGLEYLHSKNVIYRDMKLDNVLLCEDGHAKIADFGLCKDNIGPMTITHTYCGTPDTIAPEIILEGGYTKDVDWWSYGVVIYEMFETEPPFNGATNGEMCAAILEKEVEFNSDIPSVAKDLILKLLQKDPKKRLGSGENDANEIKSHPFFENVNWEDVYNRTIKPEFIPKSNLTDNFDSYFIEEPILITPTSSIRKYDEYFKNFN</sequence>
<feature type="binding site" evidence="12">
    <location>
        <position position="433"/>
    </location>
    <ligand>
        <name>ATP</name>
        <dbReference type="ChEBI" id="CHEBI:30616"/>
    </ligand>
</feature>
<evidence type="ECO:0000256" key="12">
    <source>
        <dbReference type="PROSITE-ProRule" id="PRU10141"/>
    </source>
</evidence>
<dbReference type="SMART" id="SM00109">
    <property type="entry name" value="C1"/>
    <property type="match status" value="2"/>
</dbReference>
<evidence type="ECO:0000256" key="3">
    <source>
        <dbReference type="ARBA" id="ARBA00022527"/>
    </source>
</evidence>